<evidence type="ECO:0000313" key="3">
    <source>
        <dbReference type="Proteomes" id="UP000886852"/>
    </source>
</evidence>
<proteinExistence type="predicted"/>
<reference evidence="2" key="2">
    <citation type="journal article" date="2021" name="PeerJ">
        <title>Extensive microbial diversity within the chicken gut microbiome revealed by metagenomics and culture.</title>
        <authorList>
            <person name="Gilroy R."/>
            <person name="Ravi A."/>
            <person name="Getino M."/>
            <person name="Pursley I."/>
            <person name="Horton D.L."/>
            <person name="Alikhan N.F."/>
            <person name="Baker D."/>
            <person name="Gharbi K."/>
            <person name="Hall N."/>
            <person name="Watson M."/>
            <person name="Adriaenssens E.M."/>
            <person name="Foster-Nyarko E."/>
            <person name="Jarju S."/>
            <person name="Secka A."/>
            <person name="Antonio M."/>
            <person name="Oren A."/>
            <person name="Chaudhuri R.R."/>
            <person name="La Ragione R."/>
            <person name="Hildebrand F."/>
            <person name="Pallen M.J."/>
        </authorList>
    </citation>
    <scope>NUCLEOTIDE SEQUENCE</scope>
    <source>
        <strain evidence="2">ChiHjej12B11-7776</strain>
    </source>
</reference>
<organism evidence="2 3">
    <name type="scientific">Candidatus Fimimonas merdipullorum</name>
    <dbReference type="NCBI Taxonomy" id="2840822"/>
    <lineage>
        <taxon>Bacteria</taxon>
        <taxon>Pseudomonadati</taxon>
        <taxon>Myxococcota</taxon>
        <taxon>Myxococcia</taxon>
        <taxon>Myxococcales</taxon>
        <taxon>Cystobacterineae</taxon>
        <taxon>Myxococcaceae</taxon>
        <taxon>Myxococcaceae incertae sedis</taxon>
        <taxon>Candidatus Fimimonas</taxon>
    </lineage>
</organism>
<evidence type="ECO:0000313" key="2">
    <source>
        <dbReference type="EMBL" id="HIU90730.1"/>
    </source>
</evidence>
<dbReference type="EMBL" id="DVOC01000029">
    <property type="protein sequence ID" value="HIU90730.1"/>
    <property type="molecule type" value="Genomic_DNA"/>
</dbReference>
<feature type="transmembrane region" description="Helical" evidence="1">
    <location>
        <begin position="20"/>
        <end position="45"/>
    </location>
</feature>
<evidence type="ECO:0000256" key="1">
    <source>
        <dbReference type="SAM" id="Phobius"/>
    </source>
</evidence>
<gene>
    <name evidence="2" type="ORF">IAC72_01760</name>
</gene>
<accession>A0A9D1SPL2</accession>
<protein>
    <recommendedName>
        <fullName evidence="4">DUF4190 domain-containing protein</fullName>
    </recommendedName>
</protein>
<sequence>MAEYDASAMMSKNGSKGEGASIISVLALVLSLYLPPVGLVLGIIGAASAGNSQSRSVALAGIIISVVLIALLIIAFLLFGTFIFHCLEYISQHGGM</sequence>
<keyword evidence="1" id="KW-0472">Membrane</keyword>
<reference evidence="2" key="1">
    <citation type="submission" date="2020-10" db="EMBL/GenBank/DDBJ databases">
        <authorList>
            <person name="Gilroy R."/>
        </authorList>
    </citation>
    <scope>NUCLEOTIDE SEQUENCE</scope>
    <source>
        <strain evidence="2">ChiHjej12B11-7776</strain>
    </source>
</reference>
<comment type="caution">
    <text evidence="2">The sequence shown here is derived from an EMBL/GenBank/DDBJ whole genome shotgun (WGS) entry which is preliminary data.</text>
</comment>
<dbReference type="AlphaFoldDB" id="A0A9D1SPL2"/>
<name>A0A9D1SPL2_9BACT</name>
<keyword evidence="1" id="KW-1133">Transmembrane helix</keyword>
<feature type="transmembrane region" description="Helical" evidence="1">
    <location>
        <begin position="57"/>
        <end position="84"/>
    </location>
</feature>
<dbReference type="Proteomes" id="UP000886852">
    <property type="component" value="Unassembled WGS sequence"/>
</dbReference>
<evidence type="ECO:0008006" key="4">
    <source>
        <dbReference type="Google" id="ProtNLM"/>
    </source>
</evidence>
<keyword evidence="1" id="KW-0812">Transmembrane</keyword>